<dbReference type="InterPro" id="IPR007310">
    <property type="entry name" value="Aerobactin_biosyn_IucA/IucC_N"/>
</dbReference>
<dbReference type="OrthoDB" id="495728at2"/>
<comment type="caution">
    <text evidence="4">The sequence shown here is derived from an EMBL/GenBank/DDBJ whole genome shotgun (WGS) entry which is preliminary data.</text>
</comment>
<sequence length="580" mass="66993">MALAYGNFHELSHHLRFLLFEIGIGLPQSAVEHFITRVHHDCLLRLQQAALTEQLIEHPIASHHAHDFLEQLQAKMAKSRPGSVFYQWQSLQKELNESIANEALALAYRQRWQESILHQAAPFGSMWQWMSQQYNAQETVELLEQWGCTGHPHHPNFRCKSGFSRREIMQYSPEFNAKVAIHWGALRRDRANLTHYSTTYPQLLAEQFPREHRLWAENLRFKQFNPDDYYPLPIHPWQWRNKIQELHSELLDQKELLFVPHHQMTRPTMSFRTMMPEGNNVCHLKLATAVHTTSALRTVSPASVHNGPPLSAWVSGLLAQHDYYRQQLYLAKDMAGINLNHPSIPHHQKNQLALIIRENPLQWITQTQRLVPLAALFAPTPFGGRPLLTEIIDASGVAPEQYFTQYCRCVLTGQLHLMLRYGIALESHQQNTLVCFEDHRPAALVIRDLGGVRICTHALYDDLAKPVFHPDSTITTNHLEDVANKFIHGNLQSNLAHWIRSINQHYGIAGQDLWRIVYKTLKTLLNRLAPETHPAIFQCYRQKLLVQAWQHKSLLSMRLVQGNLPDLFVAASNPLSCFHE</sequence>
<evidence type="ECO:0000259" key="2">
    <source>
        <dbReference type="Pfam" id="PF04183"/>
    </source>
</evidence>
<reference evidence="4 5" key="1">
    <citation type="submission" date="2015-11" db="EMBL/GenBank/DDBJ databases">
        <title>Genomic analysis of 38 Legionella species identifies large and diverse effector repertoires.</title>
        <authorList>
            <person name="Burstein D."/>
            <person name="Amaro F."/>
            <person name="Zusman T."/>
            <person name="Lifshitz Z."/>
            <person name="Cohen O."/>
            <person name="Gilbert J.A."/>
            <person name="Pupko T."/>
            <person name="Shuman H.A."/>
            <person name="Segal G."/>
        </authorList>
    </citation>
    <scope>NUCLEOTIDE SEQUENCE [LARGE SCALE GENOMIC DNA]</scope>
    <source>
        <strain evidence="4 5">Mt.St.Helens-9</strain>
    </source>
</reference>
<dbReference type="Pfam" id="PF04183">
    <property type="entry name" value="IucA_IucC"/>
    <property type="match status" value="1"/>
</dbReference>
<gene>
    <name evidence="4" type="ORF">Lspi_0907</name>
</gene>
<dbReference type="PANTHER" id="PTHR34384">
    <property type="entry name" value="L-2,3-DIAMINOPROPANOATE--CITRATE LIGASE"/>
    <property type="match status" value="1"/>
</dbReference>
<dbReference type="Pfam" id="PF06276">
    <property type="entry name" value="FhuF"/>
    <property type="match status" value="1"/>
</dbReference>
<feature type="domain" description="Aerobactin siderophore biosynthesis IucA/IucC N-terminal" evidence="2">
    <location>
        <begin position="143"/>
        <end position="378"/>
    </location>
</feature>
<accession>A0A0W0Z6G8</accession>
<dbReference type="GO" id="GO:0019290">
    <property type="term" value="P:siderophore biosynthetic process"/>
    <property type="evidence" value="ECO:0007669"/>
    <property type="project" value="InterPro"/>
</dbReference>
<evidence type="ECO:0000256" key="1">
    <source>
        <dbReference type="ARBA" id="ARBA00007832"/>
    </source>
</evidence>
<comment type="similarity">
    <text evidence="1">Belongs to the IucA/IucC family.</text>
</comment>
<proteinExistence type="inferred from homology"/>
<dbReference type="InterPro" id="IPR037455">
    <property type="entry name" value="LucA/IucC-like"/>
</dbReference>
<organism evidence="4 5">
    <name type="scientific">Legionella spiritensis</name>
    <dbReference type="NCBI Taxonomy" id="452"/>
    <lineage>
        <taxon>Bacteria</taxon>
        <taxon>Pseudomonadati</taxon>
        <taxon>Pseudomonadota</taxon>
        <taxon>Gammaproteobacteria</taxon>
        <taxon>Legionellales</taxon>
        <taxon>Legionellaceae</taxon>
        <taxon>Legionella</taxon>
    </lineage>
</organism>
<keyword evidence="5" id="KW-1185">Reference proteome</keyword>
<name>A0A0W0Z6G8_LEGSP</name>
<dbReference type="GO" id="GO:0016881">
    <property type="term" value="F:acid-amino acid ligase activity"/>
    <property type="evidence" value="ECO:0007669"/>
    <property type="project" value="UniProtKB-ARBA"/>
</dbReference>
<dbReference type="AlphaFoldDB" id="A0A0W0Z6G8"/>
<dbReference type="Gene3D" id="1.10.510.40">
    <property type="match status" value="1"/>
</dbReference>
<dbReference type="RefSeq" id="WP_058482846.1">
    <property type="nucleotide sequence ID" value="NZ_CAAAII010000002.1"/>
</dbReference>
<dbReference type="STRING" id="452.Lspi_0907"/>
<evidence type="ECO:0000313" key="4">
    <source>
        <dbReference type="EMBL" id="KTD64740.1"/>
    </source>
</evidence>
<dbReference type="PATRIC" id="fig|452.5.peg.990"/>
<dbReference type="InterPro" id="IPR022770">
    <property type="entry name" value="IucA/IucC-like_C"/>
</dbReference>
<evidence type="ECO:0000313" key="5">
    <source>
        <dbReference type="Proteomes" id="UP000054877"/>
    </source>
</evidence>
<evidence type="ECO:0000259" key="3">
    <source>
        <dbReference type="Pfam" id="PF06276"/>
    </source>
</evidence>
<dbReference type="Proteomes" id="UP000054877">
    <property type="component" value="Unassembled WGS sequence"/>
</dbReference>
<feature type="domain" description="Aerobactin siderophore biosynthesis IucA/IucC-like C-terminal" evidence="3">
    <location>
        <begin position="400"/>
        <end position="561"/>
    </location>
</feature>
<dbReference type="EMBL" id="LNYX01000012">
    <property type="protein sequence ID" value="KTD64740.1"/>
    <property type="molecule type" value="Genomic_DNA"/>
</dbReference>
<protein>
    <submittedName>
        <fullName evidence="4">Siderophore biosynthetic enzyme FrgA</fullName>
    </submittedName>
</protein>
<dbReference type="PANTHER" id="PTHR34384:SF5">
    <property type="entry name" value="L-2,3-DIAMINOPROPANOATE--CITRATE LIGASE"/>
    <property type="match status" value="1"/>
</dbReference>